<dbReference type="Proteomes" id="UP000004191">
    <property type="component" value="Unassembled WGS sequence"/>
</dbReference>
<dbReference type="EMBL" id="AGEI01000023">
    <property type="protein sequence ID" value="EHR33468.1"/>
    <property type="molecule type" value="Genomic_DNA"/>
</dbReference>
<name>H3NPF5_9FIRM</name>
<dbReference type="AlphaFoldDB" id="H3NPF5"/>
<protein>
    <recommendedName>
        <fullName evidence="3">Ribbon-helix-helix protein CopG domain-containing protein</fullName>
    </recommendedName>
</protein>
<gene>
    <name evidence="1" type="ORF">HMPREF9709_01216</name>
</gene>
<proteinExistence type="predicted"/>
<evidence type="ECO:0000313" key="1">
    <source>
        <dbReference type="EMBL" id="EHR33468.1"/>
    </source>
</evidence>
<evidence type="ECO:0000313" key="2">
    <source>
        <dbReference type="Proteomes" id="UP000004191"/>
    </source>
</evidence>
<accession>H3NPF5</accession>
<dbReference type="RefSeq" id="WP_005398731.1">
    <property type="nucleotide sequence ID" value="NZ_JH601088.1"/>
</dbReference>
<organism evidence="1 2">
    <name type="scientific">Helcococcus kunzii ATCC 51366</name>
    <dbReference type="NCBI Taxonomy" id="883114"/>
    <lineage>
        <taxon>Bacteria</taxon>
        <taxon>Bacillati</taxon>
        <taxon>Bacillota</taxon>
        <taxon>Tissierellia</taxon>
        <taxon>Tissierellales</taxon>
        <taxon>Peptoniphilaceae</taxon>
        <taxon>Helcococcus</taxon>
    </lineage>
</organism>
<evidence type="ECO:0008006" key="3">
    <source>
        <dbReference type="Google" id="ProtNLM"/>
    </source>
</evidence>
<keyword evidence="2" id="KW-1185">Reference proteome</keyword>
<dbReference type="OrthoDB" id="1666879at2"/>
<sequence>MQNLRTEKLTIRKIKTYTIRHGRQVRVSEETYERIKDLADETGRNIGEISEMIMDWAIDNVVVVED</sequence>
<comment type="caution">
    <text evidence="1">The sequence shown here is derived from an EMBL/GenBank/DDBJ whole genome shotgun (WGS) entry which is preliminary data.</text>
</comment>
<dbReference type="GeneID" id="96999195"/>
<dbReference type="STRING" id="883114.HMPREF9709_01216"/>
<dbReference type="HOGENOM" id="CLU_2825190_0_0_9"/>
<reference evidence="1 2" key="1">
    <citation type="submission" date="2012-01" db="EMBL/GenBank/DDBJ databases">
        <title>The Genome Sequence of Helcococcus kunzii ATCC 51366.</title>
        <authorList>
            <consortium name="The Broad Institute Genome Sequencing Platform"/>
            <person name="Earl A."/>
            <person name="Ward D."/>
            <person name="Feldgarden M."/>
            <person name="Gevers D."/>
            <person name="Huys G."/>
            <person name="Young S.K."/>
            <person name="Zeng Q."/>
            <person name="Gargeya S."/>
            <person name="Fitzgerald M."/>
            <person name="Haas B."/>
            <person name="Abouelleil A."/>
            <person name="Alvarado L."/>
            <person name="Arachchi H.M."/>
            <person name="Berlin A."/>
            <person name="Chapman S.B."/>
            <person name="Gearin G."/>
            <person name="Goldberg J."/>
            <person name="Griggs A."/>
            <person name="Gujja S."/>
            <person name="Hansen M."/>
            <person name="Heiman D."/>
            <person name="Howarth C."/>
            <person name="Larimer J."/>
            <person name="Lui A."/>
            <person name="MacDonald P.J.P."/>
            <person name="McCowen C."/>
            <person name="Montmayeur A."/>
            <person name="Murphy C."/>
            <person name="Neiman D."/>
            <person name="Pearson M."/>
            <person name="Priest M."/>
            <person name="Roberts A."/>
            <person name="Saif S."/>
            <person name="Shea T."/>
            <person name="Sisk P."/>
            <person name="Stolte C."/>
            <person name="Sykes S."/>
            <person name="Wortman J."/>
            <person name="Nusbaum C."/>
            <person name="Birren B."/>
        </authorList>
    </citation>
    <scope>NUCLEOTIDE SEQUENCE [LARGE SCALE GENOMIC DNA]</scope>
    <source>
        <strain evidence="1 2">ATCC 51366</strain>
    </source>
</reference>